<dbReference type="EMBL" id="KI517426">
    <property type="protein sequence ID" value="ESQ46361.1"/>
    <property type="molecule type" value="Genomic_DNA"/>
</dbReference>
<accession>V4NJ95</accession>
<keyword evidence="2" id="KW-1185">Reference proteome</keyword>
<dbReference type="KEGG" id="eus:EUTSA_v10000413mg"/>
<evidence type="ECO:0000313" key="1">
    <source>
        <dbReference type="EMBL" id="ESQ46361.1"/>
    </source>
</evidence>
<dbReference type="Gramene" id="ESQ46361">
    <property type="protein sequence ID" value="ESQ46361"/>
    <property type="gene ID" value="EUTSA_v10000413mg"/>
</dbReference>
<gene>
    <name evidence="1" type="ORF">EUTSA_v10000413mg</name>
</gene>
<reference evidence="1 2" key="1">
    <citation type="journal article" date="2013" name="Front. Plant Sci.">
        <title>The Reference Genome of the Halophytic Plant Eutrema salsugineum.</title>
        <authorList>
            <person name="Yang R."/>
            <person name="Jarvis D.E."/>
            <person name="Chen H."/>
            <person name="Beilstein M.A."/>
            <person name="Grimwood J."/>
            <person name="Jenkins J."/>
            <person name="Shu S."/>
            <person name="Prochnik S."/>
            <person name="Xin M."/>
            <person name="Ma C."/>
            <person name="Schmutz J."/>
            <person name="Wing R.A."/>
            <person name="Mitchell-Olds T."/>
            <person name="Schumaker K.S."/>
            <person name="Wang X."/>
        </authorList>
    </citation>
    <scope>NUCLEOTIDE SEQUENCE [LARGE SCALE GENOMIC DNA]</scope>
</reference>
<protein>
    <submittedName>
        <fullName evidence="1">Uncharacterized protein</fullName>
    </submittedName>
</protein>
<organism evidence="1 2">
    <name type="scientific">Eutrema salsugineum</name>
    <name type="common">Saltwater cress</name>
    <name type="synonym">Sisymbrium salsugineum</name>
    <dbReference type="NCBI Taxonomy" id="72664"/>
    <lineage>
        <taxon>Eukaryota</taxon>
        <taxon>Viridiplantae</taxon>
        <taxon>Streptophyta</taxon>
        <taxon>Embryophyta</taxon>
        <taxon>Tracheophyta</taxon>
        <taxon>Spermatophyta</taxon>
        <taxon>Magnoliopsida</taxon>
        <taxon>eudicotyledons</taxon>
        <taxon>Gunneridae</taxon>
        <taxon>Pentapetalae</taxon>
        <taxon>rosids</taxon>
        <taxon>malvids</taxon>
        <taxon>Brassicales</taxon>
        <taxon>Brassicaceae</taxon>
        <taxon>Eutremeae</taxon>
        <taxon>Eutrema</taxon>
    </lineage>
</organism>
<proteinExistence type="predicted"/>
<evidence type="ECO:0000313" key="2">
    <source>
        <dbReference type="Proteomes" id="UP000030689"/>
    </source>
</evidence>
<dbReference type="Proteomes" id="UP000030689">
    <property type="component" value="Unassembled WGS sequence"/>
</dbReference>
<dbReference type="AlphaFoldDB" id="V4NJ95"/>
<sequence length="71" mass="8255">MELACQIYMQSCIQICGCQIHKIYYTKFTKVHRPHSFSAIFATFSLFPYVTGRFSKSSCIHVFVFSCLEET</sequence>
<name>V4NJ95_EUTSA</name>